<evidence type="ECO:0000256" key="5">
    <source>
        <dbReference type="ARBA" id="ARBA00023136"/>
    </source>
</evidence>
<evidence type="ECO:0000256" key="2">
    <source>
        <dbReference type="ARBA" id="ARBA00022475"/>
    </source>
</evidence>
<dbReference type="AlphaFoldDB" id="A0A3B0SXD1"/>
<keyword evidence="4 6" id="KW-1133">Transmembrane helix</keyword>
<reference evidence="8" key="1">
    <citation type="submission" date="2018-06" db="EMBL/GenBank/DDBJ databases">
        <authorList>
            <person name="Zhirakovskaya E."/>
        </authorList>
    </citation>
    <scope>NUCLEOTIDE SEQUENCE</scope>
</reference>
<accession>A0A3B0SXD1</accession>
<comment type="subcellular location">
    <subcellularLocation>
        <location evidence="1">Cell envelope</location>
    </subcellularLocation>
</comment>
<dbReference type="Gene3D" id="3.30.70.1230">
    <property type="entry name" value="Nucleotide cyclase"/>
    <property type="match status" value="1"/>
</dbReference>
<dbReference type="PANTHER" id="PTHR43081:SF1">
    <property type="entry name" value="ADENYLATE CYCLASE, TERMINAL-DIFFERENTIATION SPECIFIC"/>
    <property type="match status" value="1"/>
</dbReference>
<dbReference type="InterPro" id="IPR007890">
    <property type="entry name" value="CHASE2"/>
</dbReference>
<dbReference type="Pfam" id="PF05226">
    <property type="entry name" value="CHASE2"/>
    <property type="match status" value="1"/>
</dbReference>
<evidence type="ECO:0000256" key="3">
    <source>
        <dbReference type="ARBA" id="ARBA00022692"/>
    </source>
</evidence>
<evidence type="ECO:0000259" key="7">
    <source>
        <dbReference type="PROSITE" id="PS50125"/>
    </source>
</evidence>
<dbReference type="PROSITE" id="PS50125">
    <property type="entry name" value="GUANYLATE_CYCLASE_2"/>
    <property type="match status" value="1"/>
</dbReference>
<protein>
    <submittedName>
        <fullName evidence="8">Adenylate cyclase</fullName>
        <ecNumber evidence="8">4.6.1.1</ecNumber>
    </submittedName>
</protein>
<dbReference type="GO" id="GO:0030313">
    <property type="term" value="C:cell envelope"/>
    <property type="evidence" value="ECO:0007669"/>
    <property type="project" value="UniProtKB-SubCell"/>
</dbReference>
<dbReference type="InterPro" id="IPR050697">
    <property type="entry name" value="Adenylyl/Guanylyl_Cyclase_3/4"/>
</dbReference>
<dbReference type="GO" id="GO:0035556">
    <property type="term" value="P:intracellular signal transduction"/>
    <property type="evidence" value="ECO:0007669"/>
    <property type="project" value="InterPro"/>
</dbReference>
<dbReference type="SUPFAM" id="SSF55073">
    <property type="entry name" value="Nucleotide cyclase"/>
    <property type="match status" value="1"/>
</dbReference>
<dbReference type="GO" id="GO:0006171">
    <property type="term" value="P:cAMP biosynthetic process"/>
    <property type="evidence" value="ECO:0007669"/>
    <property type="project" value="TreeGrafter"/>
</dbReference>
<dbReference type="EMBL" id="UOEM01000019">
    <property type="protein sequence ID" value="VAW10635.1"/>
    <property type="molecule type" value="Genomic_DNA"/>
</dbReference>
<dbReference type="CDD" id="cd07302">
    <property type="entry name" value="CHD"/>
    <property type="match status" value="1"/>
</dbReference>
<dbReference type="EC" id="4.6.1.1" evidence="8"/>
<name>A0A3B0SXD1_9ZZZZ</name>
<proteinExistence type="predicted"/>
<feature type="domain" description="Guanylate cyclase" evidence="7">
    <location>
        <begin position="474"/>
        <end position="616"/>
    </location>
</feature>
<keyword evidence="5 6" id="KW-0472">Membrane</keyword>
<keyword evidence="8" id="KW-0456">Lyase</keyword>
<keyword evidence="3 6" id="KW-0812">Transmembrane</keyword>
<evidence type="ECO:0000256" key="1">
    <source>
        <dbReference type="ARBA" id="ARBA00004196"/>
    </source>
</evidence>
<dbReference type="SMART" id="SM00044">
    <property type="entry name" value="CYCc"/>
    <property type="match status" value="1"/>
</dbReference>
<keyword evidence="2" id="KW-1003">Cell membrane</keyword>
<dbReference type="GO" id="GO:0004016">
    <property type="term" value="F:adenylate cyclase activity"/>
    <property type="evidence" value="ECO:0007669"/>
    <property type="project" value="UniProtKB-EC"/>
</dbReference>
<feature type="transmembrane region" description="Helical" evidence="6">
    <location>
        <begin position="356"/>
        <end position="376"/>
    </location>
</feature>
<gene>
    <name evidence="8" type="ORF">MNBD_ALPHA09-1934</name>
</gene>
<sequence>MSRLFSNWAVVAILTLLAVALRIWDPTPISQLRLMAFDTYQRLGPRIFTPDLPVRIIDIDDASLKRFGQWPWPRTRLAELVNRLNDLGAAAIGFDFVFSEPDRTSPEEILAELPPGPDLARLAEFLASRRSNDEAFAAAMAKGNVVLGTVLNTSGGGATNRPPVGFAYAGDDPRAFVPEYTGVTGNLEVLENAAQGLGMLNWVPDGDQIVRRLPLLGNVDGELYPALTTELLRVAQGAGSYLIKSSGANQEEAFGASTGIVALRVGDIVLPTAANGEIWIHYSGQRKARTIPAWKILTGETDAAQIEGRIMLVGTSAPGLFDLRATPIDAAIPGVEVHAEGLEQMIAGTPLIRPDFALAIELGALVVIGLIVAVLIGLAGPQWTGLVALVALGAANWFSWDAFANRGWLIDPVYPSLMTVAIYMAGTVVGYIRTERQRNEVRRAFSYYLAPALVEDLADHPEHLVLGGEERDLTVLFSDIRGFTGISEHMGPVQLTDFINRFLTPMTEVILERKGTIDKYMGDAVMAFWNAPIDDADHAGNACRAALEMHQRLARLNREFAEEAAAGAAQGGLDLPPIRIGIGLNTGSACVGNLGSRQRFAYSAIGDDVNIASRLEGQTKAYGVDTLVSAATARAAPAFAFLELDHLKVVGREEPVVVYALLGDPVLAHSPDFGELEAANLEMLAAYRGRKWDQALALIATCAHLGGPPLELHYNALAKRVSAFKHRPPGPRWDGSVAARSK</sequence>
<dbReference type="FunFam" id="3.30.70.1230:FF:000016">
    <property type="entry name" value="Adenylate/guanylate cyclase domain-containing protein"/>
    <property type="match status" value="1"/>
</dbReference>
<evidence type="ECO:0000256" key="4">
    <source>
        <dbReference type="ARBA" id="ARBA00022989"/>
    </source>
</evidence>
<dbReference type="InterPro" id="IPR001054">
    <property type="entry name" value="A/G_cyclase"/>
</dbReference>
<evidence type="ECO:0000256" key="6">
    <source>
        <dbReference type="SAM" id="Phobius"/>
    </source>
</evidence>
<feature type="transmembrane region" description="Helical" evidence="6">
    <location>
        <begin position="383"/>
        <end position="400"/>
    </location>
</feature>
<dbReference type="SMART" id="SM01080">
    <property type="entry name" value="CHASE2"/>
    <property type="match status" value="1"/>
</dbReference>
<dbReference type="InterPro" id="IPR029787">
    <property type="entry name" value="Nucleotide_cyclase"/>
</dbReference>
<evidence type="ECO:0000313" key="8">
    <source>
        <dbReference type="EMBL" id="VAW10635.1"/>
    </source>
</evidence>
<feature type="transmembrane region" description="Helical" evidence="6">
    <location>
        <begin position="412"/>
        <end position="432"/>
    </location>
</feature>
<organism evidence="8">
    <name type="scientific">hydrothermal vent metagenome</name>
    <dbReference type="NCBI Taxonomy" id="652676"/>
    <lineage>
        <taxon>unclassified sequences</taxon>
        <taxon>metagenomes</taxon>
        <taxon>ecological metagenomes</taxon>
    </lineage>
</organism>
<dbReference type="PANTHER" id="PTHR43081">
    <property type="entry name" value="ADENYLATE CYCLASE, TERMINAL-DIFFERENTIATION SPECIFIC-RELATED"/>
    <property type="match status" value="1"/>
</dbReference>
<dbReference type="Pfam" id="PF00211">
    <property type="entry name" value="Guanylate_cyc"/>
    <property type="match status" value="1"/>
</dbReference>